<feature type="transmembrane region" description="Helical" evidence="8">
    <location>
        <begin position="237"/>
        <end position="253"/>
    </location>
</feature>
<keyword evidence="3" id="KW-0813">Transport</keyword>
<name>A0A2V2N5X7_9EURY</name>
<sequence length="496" mass="53903">MEHSEIKIKSENLNLLIISISLASFMSSLDGTIVNIALPTISSSFDISSSTVSWVSTIYLLVMAGCVLIFGKLSDGIGFKKVFLSGFLLFSLGSFLCGFLPDFLNSFGILIGSRIFQAIGGAMITAIAPAMITAFIPMAQKGKAMGIIMTAAALGTAIGPTVGGILTQYLSWHWIFFINVPVGIFAVILGKKVIPKSPNNPHYKGFDKTGGLLIFTGLAAFLFAITEGQILGWTSPTILGTLILAFLLFAIFIRHELTTPDPLLELTLFKNYNFLMTNLILGLVFFSLAGVNYLLPFYLQYVKGYGTSDAGFILTALSVALMISGIIAGFFFNRVGGKKLCICAGIILIAGYFLMTRLRIETHIESVILSLLLIGFGMGLMMTPISNMIMNSVSKKYQGMISSLTSLERFAPMTLGIAFANLIFVQGILSIAEHRGITESAPVHIKLELMTAGFDLAFFCSFIIAIIIFVLSLFIRQEIHEDYLNADNEEIFSKTI</sequence>
<comment type="similarity">
    <text evidence="2">Belongs to the major facilitator superfamily. EmrB family.</text>
</comment>
<feature type="transmembrane region" description="Helical" evidence="8">
    <location>
        <begin position="311"/>
        <end position="332"/>
    </location>
</feature>
<dbReference type="PANTHER" id="PTHR42718:SF9">
    <property type="entry name" value="MAJOR FACILITATOR SUPERFAMILY MULTIDRUG TRANSPORTER MFSC"/>
    <property type="match status" value="1"/>
</dbReference>
<dbReference type="EMBL" id="QGMZ01000011">
    <property type="protein sequence ID" value="PWR75219.1"/>
    <property type="molecule type" value="Genomic_DNA"/>
</dbReference>
<evidence type="ECO:0000256" key="8">
    <source>
        <dbReference type="SAM" id="Phobius"/>
    </source>
</evidence>
<dbReference type="SUPFAM" id="SSF103473">
    <property type="entry name" value="MFS general substrate transporter"/>
    <property type="match status" value="1"/>
</dbReference>
<dbReference type="InterPro" id="IPR020846">
    <property type="entry name" value="MFS_dom"/>
</dbReference>
<feature type="transmembrane region" description="Helical" evidence="8">
    <location>
        <begin position="211"/>
        <end position="231"/>
    </location>
</feature>
<feature type="domain" description="Major facilitator superfamily (MFS) profile" evidence="9">
    <location>
        <begin position="16"/>
        <end position="480"/>
    </location>
</feature>
<dbReference type="OrthoDB" id="117970at2157"/>
<evidence type="ECO:0000256" key="6">
    <source>
        <dbReference type="ARBA" id="ARBA00022989"/>
    </source>
</evidence>
<evidence type="ECO:0000256" key="4">
    <source>
        <dbReference type="ARBA" id="ARBA00022475"/>
    </source>
</evidence>
<proteinExistence type="inferred from homology"/>
<dbReference type="AlphaFoldDB" id="A0A2V2N5X7"/>
<comment type="caution">
    <text evidence="10">The sequence shown here is derived from an EMBL/GenBank/DDBJ whole genome shotgun (WGS) entry which is preliminary data.</text>
</comment>
<keyword evidence="11" id="KW-1185">Reference proteome</keyword>
<feature type="transmembrane region" description="Helical" evidence="8">
    <location>
        <begin position="172"/>
        <end position="190"/>
    </location>
</feature>
<feature type="transmembrane region" description="Helical" evidence="8">
    <location>
        <begin position="367"/>
        <end position="389"/>
    </location>
</feature>
<evidence type="ECO:0000256" key="1">
    <source>
        <dbReference type="ARBA" id="ARBA00004651"/>
    </source>
</evidence>
<protein>
    <submittedName>
        <fullName evidence="10">MFS transporter</fullName>
    </submittedName>
</protein>
<gene>
    <name evidence="10" type="ORF">DLD82_05355</name>
</gene>
<evidence type="ECO:0000313" key="10">
    <source>
        <dbReference type="EMBL" id="PWR75219.1"/>
    </source>
</evidence>
<dbReference type="NCBIfam" id="TIGR00711">
    <property type="entry name" value="efflux_EmrB"/>
    <property type="match status" value="1"/>
</dbReference>
<feature type="transmembrane region" description="Helical" evidence="8">
    <location>
        <begin position="107"/>
        <end position="132"/>
    </location>
</feature>
<dbReference type="CDD" id="cd17321">
    <property type="entry name" value="MFS_MMR_MDR_like"/>
    <property type="match status" value="1"/>
</dbReference>
<evidence type="ECO:0000313" key="11">
    <source>
        <dbReference type="Proteomes" id="UP000245934"/>
    </source>
</evidence>
<keyword evidence="7 8" id="KW-0472">Membrane</keyword>
<dbReference type="PANTHER" id="PTHR42718">
    <property type="entry name" value="MAJOR FACILITATOR SUPERFAMILY MULTIDRUG TRANSPORTER MFSC"/>
    <property type="match status" value="1"/>
</dbReference>
<keyword evidence="4" id="KW-1003">Cell membrane</keyword>
<feature type="transmembrane region" description="Helical" evidence="8">
    <location>
        <begin position="452"/>
        <end position="475"/>
    </location>
</feature>
<dbReference type="RefSeq" id="WP_109940081.1">
    <property type="nucleotide sequence ID" value="NZ_CP176366.1"/>
</dbReference>
<reference evidence="10 11" key="1">
    <citation type="submission" date="2018-05" db="EMBL/GenBank/DDBJ databases">
        <title>Draft genome of Methanospirillum stamsii Pt1.</title>
        <authorList>
            <person name="Dueholm M.S."/>
            <person name="Nielsen P.H."/>
            <person name="Bakmann L.F."/>
            <person name="Otzen D.E."/>
        </authorList>
    </citation>
    <scope>NUCLEOTIDE SEQUENCE [LARGE SCALE GENOMIC DNA]</scope>
    <source>
        <strain evidence="10 11">Pt1</strain>
    </source>
</reference>
<feature type="transmembrane region" description="Helical" evidence="8">
    <location>
        <begin position="144"/>
        <end position="166"/>
    </location>
</feature>
<evidence type="ECO:0000256" key="3">
    <source>
        <dbReference type="ARBA" id="ARBA00022448"/>
    </source>
</evidence>
<feature type="transmembrane region" description="Helical" evidence="8">
    <location>
        <begin position="50"/>
        <end position="70"/>
    </location>
</feature>
<dbReference type="GO" id="GO:0005886">
    <property type="term" value="C:plasma membrane"/>
    <property type="evidence" value="ECO:0007669"/>
    <property type="project" value="UniProtKB-SubCell"/>
</dbReference>
<dbReference type="Pfam" id="PF07690">
    <property type="entry name" value="MFS_1"/>
    <property type="match status" value="1"/>
</dbReference>
<feature type="transmembrane region" description="Helical" evidence="8">
    <location>
        <begin position="339"/>
        <end position="355"/>
    </location>
</feature>
<feature type="transmembrane region" description="Helical" evidence="8">
    <location>
        <begin position="410"/>
        <end position="432"/>
    </location>
</feature>
<evidence type="ECO:0000256" key="7">
    <source>
        <dbReference type="ARBA" id="ARBA00023136"/>
    </source>
</evidence>
<dbReference type="GO" id="GO:0022857">
    <property type="term" value="F:transmembrane transporter activity"/>
    <property type="evidence" value="ECO:0007669"/>
    <property type="project" value="InterPro"/>
</dbReference>
<dbReference type="Gene3D" id="1.20.1250.20">
    <property type="entry name" value="MFS general substrate transporter like domains"/>
    <property type="match status" value="1"/>
</dbReference>
<dbReference type="Gene3D" id="1.20.1720.10">
    <property type="entry name" value="Multidrug resistance protein D"/>
    <property type="match status" value="1"/>
</dbReference>
<evidence type="ECO:0000256" key="5">
    <source>
        <dbReference type="ARBA" id="ARBA00022692"/>
    </source>
</evidence>
<dbReference type="InterPro" id="IPR036259">
    <property type="entry name" value="MFS_trans_sf"/>
</dbReference>
<feature type="transmembrane region" description="Helical" evidence="8">
    <location>
        <begin position="274"/>
        <end position="299"/>
    </location>
</feature>
<dbReference type="InterPro" id="IPR004638">
    <property type="entry name" value="EmrB-like"/>
</dbReference>
<evidence type="ECO:0000259" key="9">
    <source>
        <dbReference type="PROSITE" id="PS50850"/>
    </source>
</evidence>
<dbReference type="PROSITE" id="PS50850">
    <property type="entry name" value="MFS"/>
    <property type="match status" value="1"/>
</dbReference>
<dbReference type="InterPro" id="IPR011701">
    <property type="entry name" value="MFS"/>
</dbReference>
<dbReference type="GeneID" id="97610868"/>
<dbReference type="PRINTS" id="PR01036">
    <property type="entry name" value="TCRTETB"/>
</dbReference>
<feature type="transmembrane region" description="Helical" evidence="8">
    <location>
        <begin position="82"/>
        <end position="101"/>
    </location>
</feature>
<accession>A0A2V2N5X7</accession>
<organism evidence="10 11">
    <name type="scientific">Methanospirillum stamsii</name>
    <dbReference type="NCBI Taxonomy" id="1277351"/>
    <lineage>
        <taxon>Archaea</taxon>
        <taxon>Methanobacteriati</taxon>
        <taxon>Methanobacteriota</taxon>
        <taxon>Stenosarchaea group</taxon>
        <taxon>Methanomicrobia</taxon>
        <taxon>Methanomicrobiales</taxon>
        <taxon>Methanospirillaceae</taxon>
        <taxon>Methanospirillum</taxon>
    </lineage>
</organism>
<comment type="subcellular location">
    <subcellularLocation>
        <location evidence="1">Cell membrane</location>
        <topology evidence="1">Multi-pass membrane protein</topology>
    </subcellularLocation>
</comment>
<keyword evidence="5 8" id="KW-0812">Transmembrane</keyword>
<feature type="transmembrane region" description="Helical" evidence="8">
    <location>
        <begin position="12"/>
        <end position="38"/>
    </location>
</feature>
<evidence type="ECO:0000256" key="2">
    <source>
        <dbReference type="ARBA" id="ARBA00008537"/>
    </source>
</evidence>
<dbReference type="Proteomes" id="UP000245934">
    <property type="component" value="Unassembled WGS sequence"/>
</dbReference>
<keyword evidence="6 8" id="KW-1133">Transmembrane helix</keyword>